<dbReference type="OrthoDB" id="2130169at2759"/>
<protein>
    <recommendedName>
        <fullName evidence="1">NAD-dependent epimerase/dehydratase domain-containing protein</fullName>
    </recommendedName>
</protein>
<organism evidence="2 3">
    <name type="scientific">Penicilliopsis zonata CBS 506.65</name>
    <dbReference type="NCBI Taxonomy" id="1073090"/>
    <lineage>
        <taxon>Eukaryota</taxon>
        <taxon>Fungi</taxon>
        <taxon>Dikarya</taxon>
        <taxon>Ascomycota</taxon>
        <taxon>Pezizomycotina</taxon>
        <taxon>Eurotiomycetes</taxon>
        <taxon>Eurotiomycetidae</taxon>
        <taxon>Eurotiales</taxon>
        <taxon>Aspergillaceae</taxon>
        <taxon>Penicilliopsis</taxon>
    </lineage>
</organism>
<evidence type="ECO:0000259" key="1">
    <source>
        <dbReference type="Pfam" id="PF01370"/>
    </source>
</evidence>
<dbReference type="RefSeq" id="XP_022578728.1">
    <property type="nucleotide sequence ID" value="XM_022720781.1"/>
</dbReference>
<accession>A0A1L9SAP0</accession>
<dbReference type="PANTHER" id="PTHR48079">
    <property type="entry name" value="PROTEIN YEEZ"/>
    <property type="match status" value="1"/>
</dbReference>
<dbReference type="AlphaFoldDB" id="A0A1L9SAP0"/>
<dbReference type="GO" id="GO:0004029">
    <property type="term" value="F:aldehyde dehydrogenase (NAD+) activity"/>
    <property type="evidence" value="ECO:0007669"/>
    <property type="project" value="TreeGrafter"/>
</dbReference>
<dbReference type="InterPro" id="IPR051783">
    <property type="entry name" value="NAD(P)-dependent_oxidoreduct"/>
</dbReference>
<dbReference type="PANTHER" id="PTHR48079:SF6">
    <property type="entry name" value="NAD(P)-BINDING DOMAIN-CONTAINING PROTEIN-RELATED"/>
    <property type="match status" value="1"/>
</dbReference>
<evidence type="ECO:0000313" key="3">
    <source>
        <dbReference type="Proteomes" id="UP000184188"/>
    </source>
</evidence>
<dbReference type="VEuPathDB" id="FungiDB:ASPZODRAFT_101064"/>
<dbReference type="EMBL" id="KV878348">
    <property type="protein sequence ID" value="OJJ44218.1"/>
    <property type="molecule type" value="Genomic_DNA"/>
</dbReference>
<dbReference type="InterPro" id="IPR036291">
    <property type="entry name" value="NAD(P)-bd_dom_sf"/>
</dbReference>
<dbReference type="Proteomes" id="UP000184188">
    <property type="component" value="Unassembled WGS sequence"/>
</dbReference>
<sequence>MTKIFITGVSGYVGGDALYALTNKFPSFEFVVLIRSPANAEEVRKQYPAVKVVLGSLEDTDVVERESAAADIVVHCGDASDNVPGAHAIAAGLARTHTKENPGYWLHTGGTGVLIFADLDKGVFGEAGDKIYDDWDGVEELVNLPAHAFHRNVDEIVLATQEKTGGAVRTALVCPPTIYGRGRGPLSQRGRQVYSLAQMTLLLNKAPIIGAGKAIWNNIHLYDLSDLWILLVEAALAGRSDEGLWGSKAYYLTENGEHAWGTLAHQLAQAAVKLGYLDQPTAEEISIEEAKSFAGNEALTWGLNSRGRALRARKLLGWTPSRHSLVEELPTVLQSEQARAHK</sequence>
<keyword evidence="3" id="KW-1185">Reference proteome</keyword>
<dbReference type="Pfam" id="PF01370">
    <property type="entry name" value="Epimerase"/>
    <property type="match status" value="1"/>
</dbReference>
<name>A0A1L9SAP0_9EURO</name>
<dbReference type="Gene3D" id="3.40.50.720">
    <property type="entry name" value="NAD(P)-binding Rossmann-like Domain"/>
    <property type="match status" value="1"/>
</dbReference>
<dbReference type="InterPro" id="IPR001509">
    <property type="entry name" value="Epimerase_deHydtase"/>
</dbReference>
<dbReference type="SUPFAM" id="SSF51735">
    <property type="entry name" value="NAD(P)-binding Rossmann-fold domains"/>
    <property type="match status" value="1"/>
</dbReference>
<evidence type="ECO:0000313" key="2">
    <source>
        <dbReference type="EMBL" id="OJJ44218.1"/>
    </source>
</evidence>
<dbReference type="GeneID" id="34607246"/>
<feature type="domain" description="NAD-dependent epimerase/dehydratase" evidence="1">
    <location>
        <begin position="4"/>
        <end position="237"/>
    </location>
</feature>
<dbReference type="STRING" id="1073090.A0A1L9SAP0"/>
<gene>
    <name evidence="2" type="ORF">ASPZODRAFT_101064</name>
</gene>
<dbReference type="GO" id="GO:0005737">
    <property type="term" value="C:cytoplasm"/>
    <property type="evidence" value="ECO:0007669"/>
    <property type="project" value="TreeGrafter"/>
</dbReference>
<proteinExistence type="predicted"/>
<reference evidence="3" key="1">
    <citation type="journal article" date="2017" name="Genome Biol.">
        <title>Comparative genomics reveals high biological diversity and specific adaptations in the industrially and medically important fungal genus Aspergillus.</title>
        <authorList>
            <person name="de Vries R.P."/>
            <person name="Riley R."/>
            <person name="Wiebenga A."/>
            <person name="Aguilar-Osorio G."/>
            <person name="Amillis S."/>
            <person name="Uchima C.A."/>
            <person name="Anderluh G."/>
            <person name="Asadollahi M."/>
            <person name="Askin M."/>
            <person name="Barry K."/>
            <person name="Battaglia E."/>
            <person name="Bayram O."/>
            <person name="Benocci T."/>
            <person name="Braus-Stromeyer S.A."/>
            <person name="Caldana C."/>
            <person name="Canovas D."/>
            <person name="Cerqueira G.C."/>
            <person name="Chen F."/>
            <person name="Chen W."/>
            <person name="Choi C."/>
            <person name="Clum A."/>
            <person name="Dos Santos R.A."/>
            <person name="Damasio A.R."/>
            <person name="Diallinas G."/>
            <person name="Emri T."/>
            <person name="Fekete E."/>
            <person name="Flipphi M."/>
            <person name="Freyberg S."/>
            <person name="Gallo A."/>
            <person name="Gournas C."/>
            <person name="Habgood R."/>
            <person name="Hainaut M."/>
            <person name="Harispe M.L."/>
            <person name="Henrissat B."/>
            <person name="Hilden K.S."/>
            <person name="Hope R."/>
            <person name="Hossain A."/>
            <person name="Karabika E."/>
            <person name="Karaffa L."/>
            <person name="Karanyi Z."/>
            <person name="Krasevec N."/>
            <person name="Kuo A."/>
            <person name="Kusch H."/>
            <person name="LaButti K."/>
            <person name="Lagendijk E.L."/>
            <person name="Lapidus A."/>
            <person name="Levasseur A."/>
            <person name="Lindquist E."/>
            <person name="Lipzen A."/>
            <person name="Logrieco A.F."/>
            <person name="MacCabe A."/>
            <person name="Maekelae M.R."/>
            <person name="Malavazi I."/>
            <person name="Melin P."/>
            <person name="Meyer V."/>
            <person name="Mielnichuk N."/>
            <person name="Miskei M."/>
            <person name="Molnar A.P."/>
            <person name="Mule G."/>
            <person name="Ngan C.Y."/>
            <person name="Orejas M."/>
            <person name="Orosz E."/>
            <person name="Ouedraogo J.P."/>
            <person name="Overkamp K.M."/>
            <person name="Park H.-S."/>
            <person name="Perrone G."/>
            <person name="Piumi F."/>
            <person name="Punt P.J."/>
            <person name="Ram A.F."/>
            <person name="Ramon A."/>
            <person name="Rauscher S."/>
            <person name="Record E."/>
            <person name="Riano-Pachon D.M."/>
            <person name="Robert V."/>
            <person name="Roehrig J."/>
            <person name="Ruller R."/>
            <person name="Salamov A."/>
            <person name="Salih N.S."/>
            <person name="Samson R.A."/>
            <person name="Sandor E."/>
            <person name="Sanguinetti M."/>
            <person name="Schuetze T."/>
            <person name="Sepcic K."/>
            <person name="Shelest E."/>
            <person name="Sherlock G."/>
            <person name="Sophianopoulou V."/>
            <person name="Squina F.M."/>
            <person name="Sun H."/>
            <person name="Susca A."/>
            <person name="Todd R.B."/>
            <person name="Tsang A."/>
            <person name="Unkles S.E."/>
            <person name="van de Wiele N."/>
            <person name="van Rossen-Uffink D."/>
            <person name="Oliveira J.V."/>
            <person name="Vesth T.C."/>
            <person name="Visser J."/>
            <person name="Yu J.-H."/>
            <person name="Zhou M."/>
            <person name="Andersen M.R."/>
            <person name="Archer D.B."/>
            <person name="Baker S.E."/>
            <person name="Benoit I."/>
            <person name="Brakhage A.A."/>
            <person name="Braus G.H."/>
            <person name="Fischer R."/>
            <person name="Frisvad J.C."/>
            <person name="Goldman G.H."/>
            <person name="Houbraken J."/>
            <person name="Oakley B."/>
            <person name="Pocsi I."/>
            <person name="Scazzocchio C."/>
            <person name="Seiboth B."/>
            <person name="vanKuyk P.A."/>
            <person name="Wortman J."/>
            <person name="Dyer P.S."/>
            <person name="Grigoriev I.V."/>
        </authorList>
    </citation>
    <scope>NUCLEOTIDE SEQUENCE [LARGE SCALE GENOMIC DNA]</scope>
    <source>
        <strain evidence="3">CBS 506.65</strain>
    </source>
</reference>